<feature type="domain" description="ATPase F1/V1/A1 complex alpha/beta subunit nucleotide-binding" evidence="12">
    <location>
        <begin position="368"/>
        <end position="423"/>
    </location>
</feature>
<evidence type="ECO:0000256" key="9">
    <source>
        <dbReference type="ARBA" id="ARBA00023196"/>
    </source>
</evidence>
<dbReference type="InterPro" id="IPR005294">
    <property type="entry name" value="ATP_synth_F1_asu"/>
</dbReference>
<dbReference type="Pfam" id="PF00006">
    <property type="entry name" value="ATP-synt_ab"/>
    <property type="match status" value="2"/>
</dbReference>
<evidence type="ECO:0000313" key="14">
    <source>
        <dbReference type="Proteomes" id="UP000230731"/>
    </source>
</evidence>
<evidence type="ECO:0000256" key="5">
    <source>
        <dbReference type="ARBA" id="ARBA00022781"/>
    </source>
</evidence>
<proteinExistence type="inferred from homology"/>
<evidence type="ECO:0000256" key="3">
    <source>
        <dbReference type="ARBA" id="ARBA00022448"/>
    </source>
</evidence>
<sequence>MIKSKSMAASEKNAFETALAASNEYGLVEEARSPLVLVSGLPSVKIDELIIFENNEYGYVVSLGRDLVECLTLSAARISLGSRVTRTDKVITVPVGEGLRGQVIDPLGRPLTQAASAYTSERRRIDITPPHIGQREQVTKDLATGTSLVDLLLPLGRGQRQAVLGDQKTGKTTFLLSAMRTFAENGLVVFAAIGKPVSAIAHIQTFIEESSQTDNIILVASQASDVPSLVVLTPFTAMTVAEYFRDRGQDVLVIFDDLTSHAQFYREIALLGRRFPGRESYPGDIFHLHARLLERAGNFKLLPPRKDGAADETGEGKRGTERLVNSKYEGRVTGDGAAVDTQATNALEVQSLDKTPVREIDHSPGVEPKTVSITCLAVAETVRSDLTGYIVSNLISITDGHFLFDASRFNQGQRPAIDESLSVTRVGLQTQPRLAKKLNRELIRLLARYARAANFAHFGTELSGEVAAIIDAGSKLKAFFSQPPYLAVPLPVQLIMAGMIWQGFITGEDDIATGQWRDRLVQQYVGSPPARQLIDELTSVEELPAFVRRLNLHKEELVSLCHSETILSAKSA</sequence>
<dbReference type="InterPro" id="IPR038376">
    <property type="entry name" value="ATP_synth_asu_C_sf"/>
</dbReference>
<dbReference type="Gene3D" id="3.40.50.12240">
    <property type="match status" value="1"/>
</dbReference>
<accession>A0A2M6WZ66</accession>
<reference evidence="14" key="1">
    <citation type="submission" date="2017-09" db="EMBL/GenBank/DDBJ databases">
        <title>Depth-based differentiation of microbial function through sediment-hosted aquifers and enrichment of novel symbionts in the deep terrestrial subsurface.</title>
        <authorList>
            <person name="Probst A.J."/>
            <person name="Ladd B."/>
            <person name="Jarett J.K."/>
            <person name="Geller-Mcgrath D.E."/>
            <person name="Sieber C.M.K."/>
            <person name="Emerson J.B."/>
            <person name="Anantharaman K."/>
            <person name="Thomas B.C."/>
            <person name="Malmstrom R."/>
            <person name="Stieglmeier M."/>
            <person name="Klingl A."/>
            <person name="Woyke T."/>
            <person name="Ryan C.M."/>
            <person name="Banfield J.F."/>
        </authorList>
    </citation>
    <scope>NUCLEOTIDE SEQUENCE [LARGE SCALE GENOMIC DNA]</scope>
</reference>
<keyword evidence="10" id="KW-0066">ATP synthesis</keyword>
<comment type="caution">
    <text evidence="13">The sequence shown here is derived from an EMBL/GenBank/DDBJ whole genome shotgun (WGS) entry which is preliminary data.</text>
</comment>
<dbReference type="GO" id="GO:0043531">
    <property type="term" value="F:ADP binding"/>
    <property type="evidence" value="ECO:0007669"/>
    <property type="project" value="TreeGrafter"/>
</dbReference>
<evidence type="ECO:0000259" key="12">
    <source>
        <dbReference type="Pfam" id="PF00006"/>
    </source>
</evidence>
<dbReference type="SUPFAM" id="SSF52540">
    <property type="entry name" value="P-loop containing nucleoside triphosphate hydrolases"/>
    <property type="match status" value="2"/>
</dbReference>
<dbReference type="InterPro" id="IPR000194">
    <property type="entry name" value="ATPase_F1/V1/A1_a/bsu_nucl-bd"/>
</dbReference>
<dbReference type="Proteomes" id="UP000230731">
    <property type="component" value="Unassembled WGS sequence"/>
</dbReference>
<evidence type="ECO:0000256" key="2">
    <source>
        <dbReference type="ARBA" id="ARBA00008936"/>
    </source>
</evidence>
<dbReference type="EMBL" id="PEZP01000032">
    <property type="protein sequence ID" value="PIT98093.1"/>
    <property type="molecule type" value="Genomic_DNA"/>
</dbReference>
<dbReference type="PANTHER" id="PTHR48082:SF2">
    <property type="entry name" value="ATP SYNTHASE SUBUNIT ALPHA, MITOCHONDRIAL"/>
    <property type="match status" value="1"/>
</dbReference>
<gene>
    <name evidence="13" type="ORF">COT71_02705</name>
</gene>
<feature type="domain" description="ATPase F1/V1/A1 complex alpha/beta subunit nucleotide-binding" evidence="12">
    <location>
        <begin position="145"/>
        <end position="300"/>
    </location>
</feature>
<evidence type="ECO:0000256" key="7">
    <source>
        <dbReference type="ARBA" id="ARBA00023065"/>
    </source>
</evidence>
<dbReference type="AlphaFoldDB" id="A0A2M6WZ66"/>
<evidence type="ECO:0000256" key="11">
    <source>
        <dbReference type="ARBA" id="ARBA00026013"/>
    </source>
</evidence>
<dbReference type="GO" id="GO:0045259">
    <property type="term" value="C:proton-transporting ATP synthase complex"/>
    <property type="evidence" value="ECO:0007669"/>
    <property type="project" value="UniProtKB-KW"/>
</dbReference>
<evidence type="ECO:0000256" key="4">
    <source>
        <dbReference type="ARBA" id="ARBA00022741"/>
    </source>
</evidence>
<keyword evidence="5" id="KW-0375">Hydrogen ion transport</keyword>
<keyword evidence="9" id="KW-0139">CF(1)</keyword>
<dbReference type="Gene3D" id="1.20.150.20">
    <property type="entry name" value="ATP synthase alpha/beta chain, C-terminal domain"/>
    <property type="match status" value="1"/>
</dbReference>
<evidence type="ECO:0000256" key="8">
    <source>
        <dbReference type="ARBA" id="ARBA00023136"/>
    </source>
</evidence>
<dbReference type="InterPro" id="IPR036121">
    <property type="entry name" value="ATPase_F1/V1/A1_a/bsu_N_sf"/>
</dbReference>
<keyword evidence="6" id="KW-0067">ATP-binding</keyword>
<evidence type="ECO:0000256" key="6">
    <source>
        <dbReference type="ARBA" id="ARBA00022840"/>
    </source>
</evidence>
<keyword evidence="7" id="KW-0406">Ion transport</keyword>
<protein>
    <recommendedName>
        <fullName evidence="12">ATPase F1/V1/A1 complex alpha/beta subunit nucleotide-binding domain-containing protein</fullName>
    </recommendedName>
</protein>
<dbReference type="PANTHER" id="PTHR48082">
    <property type="entry name" value="ATP SYNTHASE SUBUNIT ALPHA, MITOCHONDRIAL"/>
    <property type="match status" value="1"/>
</dbReference>
<dbReference type="FunFam" id="3.40.50.300:FF:002432">
    <property type="entry name" value="ATP synthase subunit alpha, mitochondrial"/>
    <property type="match status" value="1"/>
</dbReference>
<dbReference type="GO" id="GO:0046933">
    <property type="term" value="F:proton-transporting ATP synthase activity, rotational mechanism"/>
    <property type="evidence" value="ECO:0007669"/>
    <property type="project" value="InterPro"/>
</dbReference>
<comment type="subcellular location">
    <subcellularLocation>
        <location evidence="1">Membrane</location>
    </subcellularLocation>
</comment>
<comment type="similarity">
    <text evidence="2">Belongs to the ATPase alpha/beta chains family.</text>
</comment>
<evidence type="ECO:0000256" key="1">
    <source>
        <dbReference type="ARBA" id="ARBA00004370"/>
    </source>
</evidence>
<dbReference type="GO" id="GO:0005524">
    <property type="term" value="F:ATP binding"/>
    <property type="evidence" value="ECO:0007669"/>
    <property type="project" value="UniProtKB-KW"/>
</dbReference>
<keyword evidence="4" id="KW-0547">Nucleotide-binding</keyword>
<organism evidence="13 14">
    <name type="scientific">Candidatus Andersenbacteria bacterium CG10_big_fil_rev_8_21_14_0_10_54_11</name>
    <dbReference type="NCBI Taxonomy" id="1974485"/>
    <lineage>
        <taxon>Bacteria</taxon>
        <taxon>Candidatus Anderseniibacteriota</taxon>
    </lineage>
</organism>
<dbReference type="SUPFAM" id="SSF47917">
    <property type="entry name" value="C-terminal domain of alpha and beta subunits of F1 ATP synthase"/>
    <property type="match status" value="1"/>
</dbReference>
<keyword evidence="3" id="KW-0813">Transport</keyword>
<dbReference type="InterPro" id="IPR027417">
    <property type="entry name" value="P-loop_NTPase"/>
</dbReference>
<evidence type="ECO:0000256" key="10">
    <source>
        <dbReference type="ARBA" id="ARBA00023310"/>
    </source>
</evidence>
<dbReference type="SUPFAM" id="SSF50615">
    <property type="entry name" value="N-terminal domain of alpha and beta subunits of F1 ATP synthase"/>
    <property type="match status" value="1"/>
</dbReference>
<comment type="subunit">
    <text evidence="11">F-type ATPases have 2 components, CF(1) - the catalytic core - and CF(0) - the membrane proton channel. CF(1) has five subunits: alpha(3), beta(3), gamma(1), delta(1), epsilon(1). CF(0) has four main subunits: a(1), b(1), b'(1) and c(9-12).</text>
</comment>
<dbReference type="Gene3D" id="3.40.50.300">
    <property type="entry name" value="P-loop containing nucleotide triphosphate hydrolases"/>
    <property type="match status" value="1"/>
</dbReference>
<name>A0A2M6WZ66_9BACT</name>
<keyword evidence="8" id="KW-0472">Membrane</keyword>
<evidence type="ECO:0000313" key="13">
    <source>
        <dbReference type="EMBL" id="PIT98093.1"/>
    </source>
</evidence>